<keyword evidence="1" id="KW-0472">Membrane</keyword>
<keyword evidence="1" id="KW-1133">Transmembrane helix</keyword>
<accession>A0A656QL00</accession>
<name>A0A656QL00_9BURK</name>
<evidence type="ECO:0000313" key="2">
    <source>
        <dbReference type="EMBL" id="KDR30164.1"/>
    </source>
</evidence>
<dbReference type="OrthoDB" id="9775975at2"/>
<feature type="transmembrane region" description="Helical" evidence="1">
    <location>
        <begin position="12"/>
        <end position="33"/>
    </location>
</feature>
<protein>
    <submittedName>
        <fullName evidence="2">Membrane protein</fullName>
    </submittedName>
</protein>
<reference evidence="2 3" key="1">
    <citation type="submission" date="2014-03" db="EMBL/GenBank/DDBJ databases">
        <title>Draft Genome Sequences of Four Burkholderia Strains.</title>
        <authorList>
            <person name="Liu X.Y."/>
            <person name="Li C.X."/>
            <person name="Xu J.H."/>
        </authorList>
    </citation>
    <scope>NUCLEOTIDE SEQUENCE [LARGE SCALE GENOMIC DNA]</scope>
    <source>
        <strain evidence="2 3">OP-1</strain>
    </source>
</reference>
<dbReference type="PIRSF" id="PIRSF028704">
    <property type="entry name" value="UPC028704"/>
    <property type="match status" value="1"/>
</dbReference>
<feature type="transmembrane region" description="Helical" evidence="1">
    <location>
        <begin position="139"/>
        <end position="158"/>
    </location>
</feature>
<organism evidence="2 3">
    <name type="scientific">Caballeronia zhejiangensis</name>
    <dbReference type="NCBI Taxonomy" id="871203"/>
    <lineage>
        <taxon>Bacteria</taxon>
        <taxon>Pseudomonadati</taxon>
        <taxon>Pseudomonadota</taxon>
        <taxon>Betaproteobacteria</taxon>
        <taxon>Burkholderiales</taxon>
        <taxon>Burkholderiaceae</taxon>
        <taxon>Caballeronia</taxon>
    </lineage>
</organism>
<feature type="transmembrane region" description="Helical" evidence="1">
    <location>
        <begin position="296"/>
        <end position="320"/>
    </location>
</feature>
<dbReference type="PANTHER" id="PTHR38592:SF3">
    <property type="entry name" value="BLL4819 PROTEIN"/>
    <property type="match status" value="1"/>
</dbReference>
<proteinExistence type="predicted"/>
<feature type="transmembrane region" description="Helical" evidence="1">
    <location>
        <begin position="265"/>
        <end position="284"/>
    </location>
</feature>
<keyword evidence="1" id="KW-0812">Transmembrane</keyword>
<feature type="transmembrane region" description="Helical" evidence="1">
    <location>
        <begin position="84"/>
        <end position="106"/>
    </location>
</feature>
<dbReference type="AlphaFoldDB" id="A0A656QL00"/>
<sequence length="385" mass="41611">MQQKSKRLVELDFFRGLVLLIIVVDHIGGSMVSRFTLHAFALNDAAEVFVFLGGFATATAYASLAERRSESAARRRFVKRAFELYRAFLVTAALMLVASFLLRPFFGHAPNLALHDLDTLMSQPVSSIAEILTFERQPYLSAVLPMYALFALAVPLMLPLARSKPWLLLGLSLALWAFAAQIGEFMPSVDDNLWDFNPAAWQLMFVLGVLARCQPIYQRVSANRFGWIVSAGAVALIAGMAYYKLLVLPPVLDSAFKRDLAGPRVVNFLAIAWIAANLARYGVVKAVATRLPWVGALGRAGMVSFVAGTVISLVVDSILFTLTDGLINVPAGLAADAIAIGALLAVPHVHQRISNWLGTRQPVPATAAAAPATVAAADNRGRGIR</sequence>
<dbReference type="RefSeq" id="WP_008353129.1">
    <property type="nucleotide sequence ID" value="NZ_CP084284.1"/>
</dbReference>
<feature type="transmembrane region" description="Helical" evidence="1">
    <location>
        <begin position="45"/>
        <end position="64"/>
    </location>
</feature>
<feature type="transmembrane region" description="Helical" evidence="1">
    <location>
        <begin position="194"/>
        <end position="213"/>
    </location>
</feature>
<gene>
    <name evidence="2" type="ORF">BG60_04215</name>
</gene>
<dbReference type="EMBL" id="JFHD01000010">
    <property type="protein sequence ID" value="KDR30164.1"/>
    <property type="molecule type" value="Genomic_DNA"/>
</dbReference>
<dbReference type="Pfam" id="PF10129">
    <property type="entry name" value="OpgC_C"/>
    <property type="match status" value="1"/>
</dbReference>
<evidence type="ECO:0000256" key="1">
    <source>
        <dbReference type="SAM" id="Phobius"/>
    </source>
</evidence>
<feature type="transmembrane region" description="Helical" evidence="1">
    <location>
        <begin position="326"/>
        <end position="346"/>
    </location>
</feature>
<keyword evidence="3" id="KW-1185">Reference proteome</keyword>
<evidence type="ECO:0000313" key="3">
    <source>
        <dbReference type="Proteomes" id="UP000027451"/>
    </source>
</evidence>
<feature type="transmembrane region" description="Helical" evidence="1">
    <location>
        <begin position="165"/>
        <end position="182"/>
    </location>
</feature>
<comment type="caution">
    <text evidence="2">The sequence shown here is derived from an EMBL/GenBank/DDBJ whole genome shotgun (WGS) entry which is preliminary data.</text>
</comment>
<dbReference type="InterPro" id="IPR014550">
    <property type="entry name" value="UCP028704_OpgC"/>
</dbReference>
<dbReference type="Proteomes" id="UP000027451">
    <property type="component" value="Unassembled WGS sequence"/>
</dbReference>
<feature type="transmembrane region" description="Helical" evidence="1">
    <location>
        <begin position="225"/>
        <end position="245"/>
    </location>
</feature>
<dbReference type="PANTHER" id="PTHR38592">
    <property type="entry name" value="BLL4819 PROTEIN"/>
    <property type="match status" value="1"/>
</dbReference>